<organism evidence="2 3">
    <name type="scientific">Pectobacterium betavasculorum</name>
    <dbReference type="NCBI Taxonomy" id="55207"/>
    <lineage>
        <taxon>Bacteria</taxon>
        <taxon>Pseudomonadati</taxon>
        <taxon>Pseudomonadota</taxon>
        <taxon>Gammaproteobacteria</taxon>
        <taxon>Enterobacterales</taxon>
        <taxon>Pectobacteriaceae</taxon>
        <taxon>Pectobacterium</taxon>
    </lineage>
</organism>
<feature type="domain" description="SsuA/THI5-like" evidence="1">
    <location>
        <begin position="74"/>
        <end position="284"/>
    </location>
</feature>
<evidence type="ECO:0000313" key="2">
    <source>
        <dbReference type="EMBL" id="KFX05308.1"/>
    </source>
</evidence>
<comment type="caution">
    <text evidence="2">The sequence shown here is derived from an EMBL/GenBank/DDBJ whole genome shotgun (WGS) entry which is preliminary data.</text>
</comment>
<dbReference type="SUPFAM" id="SSF53850">
    <property type="entry name" value="Periplasmic binding protein-like II"/>
    <property type="match status" value="1"/>
</dbReference>
<evidence type="ECO:0000313" key="3">
    <source>
        <dbReference type="Proteomes" id="UP000032874"/>
    </source>
</evidence>
<reference evidence="2 3" key="1">
    <citation type="submission" date="2014-08" db="EMBL/GenBank/DDBJ databases">
        <title>Genome sequences of NCPPB Pectobacterium isolates.</title>
        <authorList>
            <person name="Glover R.H."/>
            <person name="Sapp M."/>
            <person name="Elphinstone J."/>
        </authorList>
    </citation>
    <scope>NUCLEOTIDE SEQUENCE [LARGE SCALE GENOMIC DNA]</scope>
    <source>
        <strain evidence="2 3">NCPPB 2795</strain>
    </source>
</reference>
<proteinExistence type="predicted"/>
<dbReference type="STRING" id="55207.KP22_11410"/>
<dbReference type="AlphaFoldDB" id="A0A093UAN1"/>
<dbReference type="Pfam" id="PF09084">
    <property type="entry name" value="NMT1"/>
    <property type="match status" value="1"/>
</dbReference>
<dbReference type="PANTHER" id="PTHR30024:SF2">
    <property type="entry name" value="ABC TRANSPORTER SUBSTRATE-BINDING PROTEIN"/>
    <property type="match status" value="1"/>
</dbReference>
<dbReference type="InterPro" id="IPR006311">
    <property type="entry name" value="TAT_signal"/>
</dbReference>
<protein>
    <submittedName>
        <fullName evidence="2">Nitrate ABC transporter substrate-binding protein</fullName>
    </submittedName>
</protein>
<gene>
    <name evidence="2" type="ORF">KP22_11410</name>
</gene>
<dbReference type="Gene3D" id="3.40.190.10">
    <property type="entry name" value="Periplasmic binding protein-like II"/>
    <property type="match status" value="2"/>
</dbReference>
<dbReference type="EMBL" id="JQHM01000003">
    <property type="protein sequence ID" value="KFX05308.1"/>
    <property type="molecule type" value="Genomic_DNA"/>
</dbReference>
<dbReference type="PANTHER" id="PTHR30024">
    <property type="entry name" value="ALIPHATIC SULFONATES-BINDING PROTEIN-RELATED"/>
    <property type="match status" value="1"/>
</dbReference>
<name>A0A093UAN1_9GAMM</name>
<dbReference type="eggNOG" id="COG0715">
    <property type="taxonomic scope" value="Bacteria"/>
</dbReference>
<dbReference type="Proteomes" id="UP000032874">
    <property type="component" value="Unassembled WGS sequence"/>
</dbReference>
<sequence length="353" mass="38373">MHNKSKTTRPFHSGNTLRRKWLSLTVASAVLLSGIGLPAMAQAEGQLRIAQQFGIVYLLLNVAQDQKLIEKHGKEEGLDIKVEYLQLSGGAAVNDALLSGSVDVAGAGTGPLFTLWDRTKGRQNVRAVLATGNFPYYLISNNLNVKSIADLTDKDRIAIPAVGVSVQSRFLQQASAELWGDKAYNRLDKLQVAIPHPEATAAIISGGTEITTHFSNSPFQEQALAGNPKAHIILNSYQVTGGPNSPVVLYATEKFRKDNPRTYRAFVNAIAEAADFAGAHPEAAADAFIRVTKSRIDREQLLGILKSPEVSFSITPHNTLQLGQFLYRVGAIKHKPESVKDYFFDDKHVDGGS</sequence>
<dbReference type="RefSeq" id="WP_039324284.1">
    <property type="nucleotide sequence ID" value="NZ_JQHM01000003.1"/>
</dbReference>
<evidence type="ECO:0000259" key="1">
    <source>
        <dbReference type="Pfam" id="PF09084"/>
    </source>
</evidence>
<dbReference type="PROSITE" id="PS51318">
    <property type="entry name" value="TAT"/>
    <property type="match status" value="1"/>
</dbReference>
<accession>A0A093UAN1</accession>
<dbReference type="InterPro" id="IPR015168">
    <property type="entry name" value="SsuA/THI5"/>
</dbReference>